<feature type="region of interest" description="Disordered" evidence="1">
    <location>
        <begin position="78"/>
        <end position="98"/>
    </location>
</feature>
<reference evidence="2 3" key="1">
    <citation type="submission" date="2018-04" db="EMBL/GenBank/DDBJ databases">
        <authorList>
            <person name="Vogel A."/>
        </authorList>
    </citation>
    <scope>NUCLEOTIDE SEQUENCE [LARGE SCALE GENOMIC DNA]</scope>
</reference>
<name>A0A484M9G3_9ASTE</name>
<evidence type="ECO:0000313" key="3">
    <source>
        <dbReference type="Proteomes" id="UP000595140"/>
    </source>
</evidence>
<evidence type="ECO:0000313" key="2">
    <source>
        <dbReference type="EMBL" id="VFQ85054.1"/>
    </source>
</evidence>
<organism evidence="2 3">
    <name type="scientific">Cuscuta campestris</name>
    <dbReference type="NCBI Taxonomy" id="132261"/>
    <lineage>
        <taxon>Eukaryota</taxon>
        <taxon>Viridiplantae</taxon>
        <taxon>Streptophyta</taxon>
        <taxon>Embryophyta</taxon>
        <taxon>Tracheophyta</taxon>
        <taxon>Spermatophyta</taxon>
        <taxon>Magnoliopsida</taxon>
        <taxon>eudicotyledons</taxon>
        <taxon>Gunneridae</taxon>
        <taxon>Pentapetalae</taxon>
        <taxon>asterids</taxon>
        <taxon>lamiids</taxon>
        <taxon>Solanales</taxon>
        <taxon>Convolvulaceae</taxon>
        <taxon>Cuscuteae</taxon>
        <taxon>Cuscuta</taxon>
        <taxon>Cuscuta subgen. Grammica</taxon>
        <taxon>Cuscuta sect. Cleistogrammica</taxon>
    </lineage>
</organism>
<dbReference type="EMBL" id="OOIL02002819">
    <property type="protein sequence ID" value="VFQ85054.1"/>
    <property type="molecule type" value="Genomic_DNA"/>
</dbReference>
<proteinExistence type="predicted"/>
<gene>
    <name evidence="2" type="ORF">CCAM_LOCUS26830</name>
</gene>
<dbReference type="AlphaFoldDB" id="A0A484M9G3"/>
<feature type="compositionally biased region" description="Basic and acidic residues" evidence="1">
    <location>
        <begin position="78"/>
        <end position="91"/>
    </location>
</feature>
<accession>A0A484M9G3</accession>
<keyword evidence="3" id="KW-1185">Reference proteome</keyword>
<sequence length="170" mass="19010">MMFSSNSTLEPSSTGVEEGYCFLNRRRLWPGTADGDGRGDGVWPGLRSEADWPAWRELGDGVAESESETIMAAIEGTDLDRKKNESGEQRSCRRTVVKKAKGRDGVQRRFLTDNREANRQAMITYLLKSCPSVVRNPRNGPDPRWSVHVDFANSPLLRLAQLRTEELGGL</sequence>
<protein>
    <submittedName>
        <fullName evidence="2">Uncharacterized protein</fullName>
    </submittedName>
</protein>
<dbReference type="Proteomes" id="UP000595140">
    <property type="component" value="Unassembled WGS sequence"/>
</dbReference>
<evidence type="ECO:0000256" key="1">
    <source>
        <dbReference type="SAM" id="MobiDB-lite"/>
    </source>
</evidence>